<sequence>MLLGCLRHRLYQYFAWDNRSLSPLFDPDCKDLRVVVSAAQREELFLKIRFTQEARSQLEGHLWFDIPRSIIMFSVVVPSVFKTEFKLMDDITQSILPYDLEI</sequence>
<gene>
    <name evidence="1" type="ORF">E5288_WYG001230</name>
</gene>
<comment type="caution">
    <text evidence="1">The sequence shown here is derived from an EMBL/GenBank/DDBJ whole genome shotgun (WGS) entry which is preliminary data.</text>
</comment>
<name>A0A6B0S262_9CETA</name>
<dbReference type="AlphaFoldDB" id="A0A6B0S262"/>
<keyword evidence="2" id="KW-1185">Reference proteome</keyword>
<evidence type="ECO:0000313" key="1">
    <source>
        <dbReference type="EMBL" id="MXQ96390.1"/>
    </source>
</evidence>
<reference evidence="1" key="1">
    <citation type="submission" date="2019-10" db="EMBL/GenBank/DDBJ databases">
        <title>The sequence and de novo assembly of the wild yak genome.</title>
        <authorList>
            <person name="Liu Y."/>
        </authorList>
    </citation>
    <scope>NUCLEOTIDE SEQUENCE [LARGE SCALE GENOMIC DNA]</scope>
    <source>
        <strain evidence="1">WY2019</strain>
    </source>
</reference>
<proteinExistence type="predicted"/>
<protein>
    <submittedName>
        <fullName evidence="1">Uncharacterized protein</fullName>
    </submittedName>
</protein>
<organism evidence="1 2">
    <name type="scientific">Bos mutus</name>
    <name type="common">wild yak</name>
    <dbReference type="NCBI Taxonomy" id="72004"/>
    <lineage>
        <taxon>Eukaryota</taxon>
        <taxon>Metazoa</taxon>
        <taxon>Chordata</taxon>
        <taxon>Craniata</taxon>
        <taxon>Vertebrata</taxon>
        <taxon>Euteleostomi</taxon>
        <taxon>Mammalia</taxon>
        <taxon>Eutheria</taxon>
        <taxon>Laurasiatheria</taxon>
        <taxon>Artiodactyla</taxon>
        <taxon>Ruminantia</taxon>
        <taxon>Pecora</taxon>
        <taxon>Bovidae</taxon>
        <taxon>Bovinae</taxon>
        <taxon>Bos</taxon>
    </lineage>
</organism>
<dbReference type="EMBL" id="VBQZ03000160">
    <property type="protein sequence ID" value="MXQ96390.1"/>
    <property type="molecule type" value="Genomic_DNA"/>
</dbReference>
<dbReference type="Proteomes" id="UP000322234">
    <property type="component" value="Unassembled WGS sequence"/>
</dbReference>
<accession>A0A6B0S262</accession>
<evidence type="ECO:0000313" key="2">
    <source>
        <dbReference type="Proteomes" id="UP000322234"/>
    </source>
</evidence>